<evidence type="ECO:0000313" key="2">
    <source>
        <dbReference type="EMBL" id="RIJ45325.1"/>
    </source>
</evidence>
<feature type="signal peptide" evidence="1">
    <location>
        <begin position="1"/>
        <end position="23"/>
    </location>
</feature>
<evidence type="ECO:0000313" key="3">
    <source>
        <dbReference type="Proteomes" id="UP000265926"/>
    </source>
</evidence>
<dbReference type="EMBL" id="QWGR01000030">
    <property type="protein sequence ID" value="RIJ45325.1"/>
    <property type="molecule type" value="Genomic_DNA"/>
</dbReference>
<reference evidence="2 3" key="1">
    <citation type="submission" date="2018-08" db="EMBL/GenBank/DDBJ databases">
        <title>Pallidiluteibacterium maritimus gen. nov., sp. nov., isolated from coastal sediment.</title>
        <authorList>
            <person name="Zhou L.Y."/>
        </authorList>
    </citation>
    <scope>NUCLEOTIDE SEQUENCE [LARGE SCALE GENOMIC DNA]</scope>
    <source>
        <strain evidence="2 3">XSD2</strain>
    </source>
</reference>
<dbReference type="AlphaFoldDB" id="A0A399STU1"/>
<dbReference type="PROSITE" id="PS51257">
    <property type="entry name" value="PROKAR_LIPOPROTEIN"/>
    <property type="match status" value="1"/>
</dbReference>
<accession>A0A399STU1</accession>
<proteinExistence type="predicted"/>
<organism evidence="2 3">
    <name type="scientific">Maribellus luteus</name>
    <dbReference type="NCBI Taxonomy" id="2305463"/>
    <lineage>
        <taxon>Bacteria</taxon>
        <taxon>Pseudomonadati</taxon>
        <taxon>Bacteroidota</taxon>
        <taxon>Bacteroidia</taxon>
        <taxon>Marinilabiliales</taxon>
        <taxon>Prolixibacteraceae</taxon>
        <taxon>Maribellus</taxon>
    </lineage>
</organism>
<gene>
    <name evidence="2" type="ORF">D1614_23460</name>
</gene>
<name>A0A399STU1_9BACT</name>
<protein>
    <submittedName>
        <fullName evidence="2">DUF4855 domain-containing protein</fullName>
    </submittedName>
</protein>
<keyword evidence="1" id="KW-0732">Signal</keyword>
<dbReference type="Pfam" id="PF16147">
    <property type="entry name" value="DUF4855"/>
    <property type="match status" value="1"/>
</dbReference>
<evidence type="ECO:0000256" key="1">
    <source>
        <dbReference type="SAM" id="SignalP"/>
    </source>
</evidence>
<dbReference type="OrthoDB" id="3799295at2"/>
<comment type="caution">
    <text evidence="2">The sequence shown here is derived from an EMBL/GenBank/DDBJ whole genome shotgun (WGS) entry which is preliminary data.</text>
</comment>
<keyword evidence="3" id="KW-1185">Reference proteome</keyword>
<sequence>MTNLQKIAAFPLFLCFFITSITACSQELKHEDNEEDIIFKDEPSTRELKHYQAIPNDLVLIYDGGAHRSIQWNKEHFAPYVSAQVNGEENWLFDGFLFLEIHDGQGRGFASGYQAMAARKTEWENLLKNYFAKGNGIHALNEQIEEVKKAGKVTGEFEKRKVVLCIPEPIPNQTDWGQLNGRSLQFFKKEDRLDACKWYIDYAEQLFQNASFEHVELIGFYWLAEEATNSRNLANDVADYVYEKKYDFYWIPYFNSDGYSEWRNLGFNVPYYQPNYFFSESVPYSRLQEACNRANKFQMNMEIEFDDRALKSKGWGYRLTDYLDVYEKNGVFDSLKVAYYQGGDAFYKLSQSENEEDLALYQRIIHLITQRANKPRIDQ</sequence>
<dbReference type="Proteomes" id="UP000265926">
    <property type="component" value="Unassembled WGS sequence"/>
</dbReference>
<dbReference type="InterPro" id="IPR032329">
    <property type="entry name" value="DUF4855"/>
</dbReference>
<feature type="chain" id="PRO_5017287590" evidence="1">
    <location>
        <begin position="24"/>
        <end position="379"/>
    </location>
</feature>